<feature type="transmembrane region" description="Helical" evidence="1">
    <location>
        <begin position="86"/>
        <end position="104"/>
    </location>
</feature>
<dbReference type="EMBL" id="UOFC01000164">
    <property type="protein sequence ID" value="VAW47763.1"/>
    <property type="molecule type" value="Genomic_DNA"/>
</dbReference>
<protein>
    <submittedName>
        <fullName evidence="2">Uncharacterized protein</fullName>
    </submittedName>
</protein>
<evidence type="ECO:0000313" key="2">
    <source>
        <dbReference type="EMBL" id="VAW47763.1"/>
    </source>
</evidence>
<gene>
    <name evidence="2" type="ORF">MNBD_GAMMA03-169</name>
</gene>
<evidence type="ECO:0000256" key="1">
    <source>
        <dbReference type="SAM" id="Phobius"/>
    </source>
</evidence>
<reference evidence="2" key="1">
    <citation type="submission" date="2018-06" db="EMBL/GenBank/DDBJ databases">
        <authorList>
            <person name="Zhirakovskaya E."/>
        </authorList>
    </citation>
    <scope>NUCLEOTIDE SEQUENCE</scope>
</reference>
<keyword evidence="1" id="KW-0472">Membrane</keyword>
<feature type="transmembrane region" description="Helical" evidence="1">
    <location>
        <begin position="179"/>
        <end position="200"/>
    </location>
</feature>
<sequence>MISEKRSQRNSKRIQSPAGWIYFYYPAIWTLFFSVFTFAYLQFGWGAYIVSNYPHVISFFTSVFPGTERLSNNSPRFREQLIPIGFLIRILFILGFIRIVYLHVKYRKLFFYYSQPLSLFCPLGTRKELFKHVIGTIVVLLIFLVFVFMIFFSGSAEFLMADQLDNDSRQYLFRDDIKFNTVLGFIFFLSFNLIVAWWWINAVLASFEIMGKCVLARKYRK</sequence>
<organism evidence="2">
    <name type="scientific">hydrothermal vent metagenome</name>
    <dbReference type="NCBI Taxonomy" id="652676"/>
    <lineage>
        <taxon>unclassified sequences</taxon>
        <taxon>metagenomes</taxon>
        <taxon>ecological metagenomes</taxon>
    </lineage>
</organism>
<feature type="transmembrane region" description="Helical" evidence="1">
    <location>
        <begin position="21"/>
        <end position="41"/>
    </location>
</feature>
<keyword evidence="1" id="KW-0812">Transmembrane</keyword>
<accession>A0A3B0W600</accession>
<dbReference type="AlphaFoldDB" id="A0A3B0W600"/>
<feature type="transmembrane region" description="Helical" evidence="1">
    <location>
        <begin position="133"/>
        <end position="159"/>
    </location>
</feature>
<proteinExistence type="predicted"/>
<keyword evidence="1" id="KW-1133">Transmembrane helix</keyword>
<name>A0A3B0W600_9ZZZZ</name>